<proteinExistence type="predicted"/>
<dbReference type="EMBL" id="CP046600">
    <property type="protein sequence ID" value="QUR68159.1"/>
    <property type="molecule type" value="Genomic_DNA"/>
</dbReference>
<accession>A0A975PXT4</accession>
<name>A0A975PXT4_9MYCO</name>
<gene>
    <name evidence="1" type="ORF">F6B93_14670</name>
</gene>
<reference evidence="1" key="1">
    <citation type="submission" date="2019-12" db="EMBL/GenBank/DDBJ databases">
        <title>Mycobacterium spongiae sp. nov.</title>
        <authorList>
            <person name="Stinear T."/>
        </authorList>
    </citation>
    <scope>NUCLEOTIDE SEQUENCE</scope>
    <source>
        <strain evidence="1">FSD4b-SM</strain>
    </source>
</reference>
<keyword evidence="2" id="KW-1185">Reference proteome</keyword>
<evidence type="ECO:0000313" key="2">
    <source>
        <dbReference type="Proteomes" id="UP000682202"/>
    </source>
</evidence>
<evidence type="ECO:0000313" key="1">
    <source>
        <dbReference type="EMBL" id="QUR68159.1"/>
    </source>
</evidence>
<dbReference type="Proteomes" id="UP000682202">
    <property type="component" value="Chromosome"/>
</dbReference>
<sequence length="53" mass="5385">MLLGPARAALTFDRYGHLLSDDLAVVASAFGNAVVSTAVGGGRVHGMGDNIRS</sequence>
<organism evidence="1 2">
    <name type="scientific">Mycobacterium spongiae</name>
    <dbReference type="NCBI Taxonomy" id="886343"/>
    <lineage>
        <taxon>Bacteria</taxon>
        <taxon>Bacillati</taxon>
        <taxon>Actinomycetota</taxon>
        <taxon>Actinomycetes</taxon>
        <taxon>Mycobacteriales</taxon>
        <taxon>Mycobacteriaceae</taxon>
        <taxon>Mycobacterium</taxon>
    </lineage>
</organism>
<protein>
    <submittedName>
        <fullName evidence="1">Uncharacterized protein</fullName>
    </submittedName>
</protein>
<dbReference type="KEGG" id="mspg:F6B93_14670"/>
<dbReference type="RefSeq" id="WP_211695734.1">
    <property type="nucleotide sequence ID" value="NZ_CP046600.1"/>
</dbReference>
<dbReference type="AlphaFoldDB" id="A0A975PXT4"/>